<name>A0ACB7CGP5_9ASCO</name>
<protein>
    <submittedName>
        <fullName evidence="1">Uncharacterized protein</fullName>
    </submittedName>
</protein>
<reference evidence="1 2" key="1">
    <citation type="journal article" date="2021" name="Commun. Biol.">
        <title>Genomic insights into the host specific adaptation of the Pneumocystis genus.</title>
        <authorList>
            <person name="Cisse O.H."/>
            <person name="Ma L."/>
            <person name="Dekker J.P."/>
            <person name="Khil P.P."/>
            <person name="Youn J.-H."/>
            <person name="Brenchley J.M."/>
            <person name="Blair R."/>
            <person name="Pahar B."/>
            <person name="Chabe M."/>
            <person name="Van Rompay K.K.A."/>
            <person name="Keesler R."/>
            <person name="Sukura A."/>
            <person name="Hirsch V."/>
            <person name="Kutty G."/>
            <person name="Liu Y."/>
            <person name="Peng L."/>
            <person name="Chen J."/>
            <person name="Song J."/>
            <person name="Weissenbacher-Lang C."/>
            <person name="Xu J."/>
            <person name="Upham N.S."/>
            <person name="Stajich J.E."/>
            <person name="Cuomo C.A."/>
            <person name="Cushion M.T."/>
            <person name="Kovacs J.A."/>
        </authorList>
    </citation>
    <scope>NUCLEOTIDE SEQUENCE [LARGE SCALE GENOMIC DNA]</scope>
    <source>
        <strain evidence="1 2">RABM</strain>
    </source>
</reference>
<gene>
    <name evidence="1" type="ORF">PORY_002400</name>
</gene>
<evidence type="ECO:0000313" key="1">
    <source>
        <dbReference type="EMBL" id="KAG4304219.1"/>
    </source>
</evidence>
<organism evidence="1 2">
    <name type="scientific">Pneumocystis oryctolagi</name>
    <dbReference type="NCBI Taxonomy" id="42067"/>
    <lineage>
        <taxon>Eukaryota</taxon>
        <taxon>Fungi</taxon>
        <taxon>Dikarya</taxon>
        <taxon>Ascomycota</taxon>
        <taxon>Taphrinomycotina</taxon>
        <taxon>Pneumocystomycetes</taxon>
        <taxon>Pneumocystaceae</taxon>
        <taxon>Pneumocystis</taxon>
    </lineage>
</organism>
<sequence>MKNTCKKLFSYTKNTLEIANHTVPVFIPLYRRILRAHKKYLPPDARFLGNKYVQQEFHLHKNIKNPFHLIGFIDSWKSYLKGIENYAWKEYKLESVKIDKMSDEQLCQLYELMQAIKERKIEKEQFLDKVV</sequence>
<dbReference type="EMBL" id="JABTEG010000010">
    <property type="protein sequence ID" value="KAG4304219.1"/>
    <property type="molecule type" value="Genomic_DNA"/>
</dbReference>
<dbReference type="Proteomes" id="UP000768646">
    <property type="component" value="Unassembled WGS sequence"/>
</dbReference>
<proteinExistence type="predicted"/>
<keyword evidence="2" id="KW-1185">Reference proteome</keyword>
<evidence type="ECO:0000313" key="2">
    <source>
        <dbReference type="Proteomes" id="UP000768646"/>
    </source>
</evidence>
<comment type="caution">
    <text evidence="1">The sequence shown here is derived from an EMBL/GenBank/DDBJ whole genome shotgun (WGS) entry which is preliminary data.</text>
</comment>
<accession>A0ACB7CGP5</accession>